<accession>A0A5N6F9Z5</accession>
<protein>
    <submittedName>
        <fullName evidence="1">Uncharacterized protein</fullName>
    </submittedName>
</protein>
<evidence type="ECO:0000313" key="2">
    <source>
        <dbReference type="Proteomes" id="UP000326799"/>
    </source>
</evidence>
<dbReference type="EMBL" id="ML733391">
    <property type="protein sequence ID" value="KAB8226698.1"/>
    <property type="molecule type" value="Genomic_DNA"/>
</dbReference>
<reference evidence="1 2" key="1">
    <citation type="submission" date="2019-04" db="EMBL/GenBank/DDBJ databases">
        <title>Fungal friends and foes A comparative genomics study of 23 Aspergillus species from section Flavi.</title>
        <authorList>
            <consortium name="DOE Joint Genome Institute"/>
            <person name="Kjaerbolling I."/>
            <person name="Vesth T.C."/>
            <person name="Frisvad J.C."/>
            <person name="Nybo J.L."/>
            <person name="Theobald S."/>
            <person name="Kildgaard S."/>
            <person name="Petersen T.I."/>
            <person name="Kuo A."/>
            <person name="Sato A."/>
            <person name="Lyhne E.K."/>
            <person name="Kogle M.E."/>
            <person name="Wiebenga A."/>
            <person name="Kun R.S."/>
            <person name="Lubbers R.J."/>
            <person name="Makela M.R."/>
            <person name="Barry K."/>
            <person name="Chovatia M."/>
            <person name="Clum A."/>
            <person name="Daum C."/>
            <person name="Haridas S."/>
            <person name="He G."/>
            <person name="LaButti K."/>
            <person name="Lipzen A."/>
            <person name="Mondo S."/>
            <person name="Pangilinan J."/>
            <person name="Riley R."/>
            <person name="Salamov A."/>
            <person name="Simmons B.A."/>
            <person name="Magnuson J.K."/>
            <person name="Henrissat B."/>
            <person name="Mortensen U.H."/>
            <person name="Larsen T.O."/>
            <person name="De vries R.P."/>
            <person name="Grigoriev I.V."/>
            <person name="Machida M."/>
            <person name="Baker S.E."/>
            <person name="Andersen M.R."/>
        </authorList>
    </citation>
    <scope>NUCLEOTIDE SEQUENCE [LARGE SCALE GENOMIC DNA]</scope>
    <source>
        <strain evidence="1 2">CBS 126849</strain>
    </source>
</reference>
<evidence type="ECO:0000313" key="1">
    <source>
        <dbReference type="EMBL" id="KAB8226698.1"/>
    </source>
</evidence>
<proteinExistence type="predicted"/>
<name>A0A5N6F9Z5_9EURO</name>
<gene>
    <name evidence="1" type="ORF">BDV33DRAFT_3666</name>
</gene>
<dbReference type="AlphaFoldDB" id="A0A5N6F9Z5"/>
<sequence length="158" mass="17486">MIMRTNSWKLRGYLCLHFNVKSYHIVHLIRRRSHEAPVGACLYACMSAPLFPQCLYFEVCHTRILCPCVRSTSMVDLRRAAVHSRGLGERRADTSGVSAPNDILSPNNLLSPAPCIANRQPSLSCVTESCRILQDFCISGHPCLAPDTTWSGRGVPCG</sequence>
<dbReference type="Proteomes" id="UP000326799">
    <property type="component" value="Unassembled WGS sequence"/>
</dbReference>
<organism evidence="1 2">
    <name type="scientific">Aspergillus novoparasiticus</name>
    <dbReference type="NCBI Taxonomy" id="986946"/>
    <lineage>
        <taxon>Eukaryota</taxon>
        <taxon>Fungi</taxon>
        <taxon>Dikarya</taxon>
        <taxon>Ascomycota</taxon>
        <taxon>Pezizomycotina</taxon>
        <taxon>Eurotiomycetes</taxon>
        <taxon>Eurotiomycetidae</taxon>
        <taxon>Eurotiales</taxon>
        <taxon>Aspergillaceae</taxon>
        <taxon>Aspergillus</taxon>
        <taxon>Aspergillus subgen. Circumdati</taxon>
    </lineage>
</organism>
<keyword evidence="2" id="KW-1185">Reference proteome</keyword>